<accession>A0ABR3V452</accession>
<dbReference type="Proteomes" id="UP001586593">
    <property type="component" value="Unassembled WGS sequence"/>
</dbReference>
<feature type="compositionally biased region" description="Polar residues" evidence="1">
    <location>
        <begin position="63"/>
        <end position="75"/>
    </location>
</feature>
<gene>
    <name evidence="2" type="ORF">VTK73DRAFT_5041</name>
</gene>
<protein>
    <submittedName>
        <fullName evidence="2">Uncharacterized protein</fullName>
    </submittedName>
</protein>
<evidence type="ECO:0000256" key="1">
    <source>
        <dbReference type="SAM" id="MobiDB-lite"/>
    </source>
</evidence>
<keyword evidence="3" id="KW-1185">Reference proteome</keyword>
<name>A0ABR3V452_9PEZI</name>
<evidence type="ECO:0000313" key="3">
    <source>
        <dbReference type="Proteomes" id="UP001586593"/>
    </source>
</evidence>
<comment type="caution">
    <text evidence="2">The sequence shown here is derived from an EMBL/GenBank/DDBJ whole genome shotgun (WGS) entry which is preliminary data.</text>
</comment>
<proteinExistence type="predicted"/>
<feature type="compositionally biased region" description="Basic and acidic residues" evidence="1">
    <location>
        <begin position="88"/>
        <end position="120"/>
    </location>
</feature>
<dbReference type="EMBL" id="JAZHXJ010002824">
    <property type="protein sequence ID" value="KAL1836510.1"/>
    <property type="molecule type" value="Genomic_DNA"/>
</dbReference>
<evidence type="ECO:0000313" key="2">
    <source>
        <dbReference type="EMBL" id="KAL1836510.1"/>
    </source>
</evidence>
<feature type="region of interest" description="Disordered" evidence="1">
    <location>
        <begin position="63"/>
        <end position="136"/>
    </location>
</feature>
<sequence>MCPTRLCPRPSTWTRCAALCSLPSLLSLPCHIPRHSPVLSRPSLGPLFRLFLYPTRHISQRSLLTPSAGSQTRRQPSGARPPGLAGRDLQHPRDPRRAGEGLSERRRAGGRVHRDLRARPEAVQVAPRRRDRGPGVCRAGGVQGRVGGTCLFLFRDPVPVRLRADG</sequence>
<organism evidence="2 3">
    <name type="scientific">Phialemonium thermophilum</name>
    <dbReference type="NCBI Taxonomy" id="223376"/>
    <lineage>
        <taxon>Eukaryota</taxon>
        <taxon>Fungi</taxon>
        <taxon>Dikarya</taxon>
        <taxon>Ascomycota</taxon>
        <taxon>Pezizomycotina</taxon>
        <taxon>Sordariomycetes</taxon>
        <taxon>Sordariomycetidae</taxon>
        <taxon>Cephalothecales</taxon>
        <taxon>Cephalothecaceae</taxon>
        <taxon>Phialemonium</taxon>
    </lineage>
</organism>
<reference evidence="2 3" key="1">
    <citation type="journal article" date="2024" name="Commun. Biol.">
        <title>Comparative genomic analysis of thermophilic fungi reveals convergent evolutionary adaptations and gene losses.</title>
        <authorList>
            <person name="Steindorff A.S."/>
            <person name="Aguilar-Pontes M.V."/>
            <person name="Robinson A.J."/>
            <person name="Andreopoulos B."/>
            <person name="LaButti K."/>
            <person name="Kuo A."/>
            <person name="Mondo S."/>
            <person name="Riley R."/>
            <person name="Otillar R."/>
            <person name="Haridas S."/>
            <person name="Lipzen A."/>
            <person name="Grimwood J."/>
            <person name="Schmutz J."/>
            <person name="Clum A."/>
            <person name="Reid I.D."/>
            <person name="Moisan M.C."/>
            <person name="Butler G."/>
            <person name="Nguyen T.T.M."/>
            <person name="Dewar K."/>
            <person name="Conant G."/>
            <person name="Drula E."/>
            <person name="Henrissat B."/>
            <person name="Hansel C."/>
            <person name="Singer S."/>
            <person name="Hutchinson M.I."/>
            <person name="de Vries R.P."/>
            <person name="Natvig D.O."/>
            <person name="Powell A.J."/>
            <person name="Tsang A."/>
            <person name="Grigoriev I.V."/>
        </authorList>
    </citation>
    <scope>NUCLEOTIDE SEQUENCE [LARGE SCALE GENOMIC DNA]</scope>
    <source>
        <strain evidence="2 3">ATCC 24622</strain>
    </source>
</reference>